<dbReference type="Proteomes" id="UP000230282">
    <property type="component" value="Unassembled WGS sequence"/>
</dbReference>
<sequence length="258" mass="30260">MDLDQHWQHYRSVINEKPAIFAVNWALCEKYDEGVTQDKIAQFSLPYRGEENGFPSEKTYQRITKDLVKITGLLATLPDLLYAGYMVSDNQVKLHFYCQDSSALLEVLQQFPQVEQIDVQEDPHWETYFDFLLPSPLEVKINATDELLEMLQQNGRNLADIYALEHNFHFSDEESMYGFLDYIHSTDIPVSDLKHSEEAFPIDEDEEMFIVKLEQEITLDTPDIFTFVEHFEQAANQFEGEYIGWETQELQPEKRQIN</sequence>
<keyword evidence="4" id="KW-1185">Reference proteome</keyword>
<dbReference type="NCBIfam" id="TIGR01619">
    <property type="entry name" value="hyp_HI0040"/>
    <property type="match status" value="1"/>
</dbReference>
<evidence type="ECO:0000313" key="4">
    <source>
        <dbReference type="Proteomes" id="UP000230282"/>
    </source>
</evidence>
<dbReference type="AlphaFoldDB" id="A0A2M8RWV1"/>
<feature type="domain" description="Regulator of ribonuclease activity B" evidence="2">
    <location>
        <begin position="143"/>
        <end position="247"/>
    </location>
</feature>
<dbReference type="RefSeq" id="WP_100296289.1">
    <property type="nucleotide sequence ID" value="NZ_PHGZ01000008.1"/>
</dbReference>
<evidence type="ECO:0000259" key="2">
    <source>
        <dbReference type="Pfam" id="PF06877"/>
    </source>
</evidence>
<evidence type="ECO:0000259" key="1">
    <source>
        <dbReference type="Pfam" id="PF05117"/>
    </source>
</evidence>
<dbReference type="Pfam" id="PF05117">
    <property type="entry name" value="DUF695"/>
    <property type="match status" value="1"/>
</dbReference>
<dbReference type="Pfam" id="PF06877">
    <property type="entry name" value="RraB"/>
    <property type="match status" value="1"/>
</dbReference>
<dbReference type="EMBL" id="PHGZ01000008">
    <property type="protein sequence ID" value="PJG83351.1"/>
    <property type="molecule type" value="Genomic_DNA"/>
</dbReference>
<dbReference type="InterPro" id="IPR009671">
    <property type="entry name" value="RraB_dom"/>
</dbReference>
<name>A0A2M8RWV1_9PAST</name>
<proteinExistence type="predicted"/>
<protein>
    <submittedName>
        <fullName evidence="3">TIGR01619 family protein</fullName>
    </submittedName>
</protein>
<evidence type="ECO:0000313" key="3">
    <source>
        <dbReference type="EMBL" id="PJG83351.1"/>
    </source>
</evidence>
<gene>
    <name evidence="3" type="ORF">CVP04_04300</name>
</gene>
<accession>A0A2M8RWV1</accession>
<dbReference type="Gene3D" id="3.30.70.970">
    <property type="entry name" value="RraB-like"/>
    <property type="match status" value="1"/>
</dbReference>
<dbReference type="InterPro" id="IPR036701">
    <property type="entry name" value="RraB-like_sf"/>
</dbReference>
<comment type="caution">
    <text evidence="3">The sequence shown here is derived from an EMBL/GenBank/DDBJ whole genome shotgun (WGS) entry which is preliminary data.</text>
</comment>
<dbReference type="InterPro" id="IPR006506">
    <property type="entry name" value="CHP01619"/>
</dbReference>
<organism evidence="3 4">
    <name type="scientific">Caviibacterium pharyngocola</name>
    <dbReference type="NCBI Taxonomy" id="28159"/>
    <lineage>
        <taxon>Bacteria</taxon>
        <taxon>Pseudomonadati</taxon>
        <taxon>Pseudomonadota</taxon>
        <taxon>Gammaproteobacteria</taxon>
        <taxon>Pasteurellales</taxon>
        <taxon>Pasteurellaceae</taxon>
        <taxon>Caviibacterium</taxon>
    </lineage>
</organism>
<dbReference type="InterPro" id="IPR016097">
    <property type="entry name" value="DUF695"/>
</dbReference>
<dbReference type="OrthoDB" id="7839302at2"/>
<feature type="domain" description="DUF695" evidence="1">
    <location>
        <begin position="5"/>
        <end position="133"/>
    </location>
</feature>
<reference evidence="3 4" key="1">
    <citation type="submission" date="2017-11" db="EMBL/GenBank/DDBJ databases">
        <title>Reclassification of Bisgaard taxon 5 as Caviibacterium pharyngocola gen. nov., sp. nov.</title>
        <authorList>
            <person name="Christensen H."/>
        </authorList>
    </citation>
    <scope>NUCLEOTIDE SEQUENCE [LARGE SCALE GENOMIC DNA]</scope>
    <source>
        <strain evidence="3 4">7_3</strain>
    </source>
</reference>
<dbReference type="SUPFAM" id="SSF89946">
    <property type="entry name" value="Hypothetical protein VC0424"/>
    <property type="match status" value="1"/>
</dbReference>